<dbReference type="KEGG" id="spha:D3Y57_06995"/>
<name>A0A494TEM7_SPHPE</name>
<protein>
    <submittedName>
        <fullName evidence="1">Uncharacterized protein</fullName>
    </submittedName>
</protein>
<reference evidence="1 2" key="1">
    <citation type="submission" date="2018-09" db="EMBL/GenBank/DDBJ databases">
        <title>Sphingomonas peninsula sp. nov., isolated from fildes peninsula, Antarctic soil.</title>
        <authorList>
            <person name="Yingchao G."/>
        </authorList>
    </citation>
    <scope>NUCLEOTIDE SEQUENCE [LARGE SCALE GENOMIC DNA]</scope>
    <source>
        <strain evidence="1 2">YZ-8</strain>
    </source>
</reference>
<gene>
    <name evidence="1" type="ORF">D3Y57_06995</name>
</gene>
<dbReference type="AlphaFoldDB" id="A0A494TEM7"/>
<dbReference type="Proteomes" id="UP000276254">
    <property type="component" value="Chromosome"/>
</dbReference>
<sequence length="119" mass="13295">MPAPGQKNDCGVYTPHETLELPMPRKGWRGMPLADIDLVQTPEGWRSCFGYQFMTGDCCGRGSPLTDHDRAFPTRELAVSHSATALRKIAARRADREAKLVLEWLDNLEPVQADLFALL</sequence>
<accession>A0A494TEM7</accession>
<evidence type="ECO:0000313" key="2">
    <source>
        <dbReference type="Proteomes" id="UP000276254"/>
    </source>
</evidence>
<organism evidence="1 2">
    <name type="scientific">Sphingomonas paeninsulae</name>
    <dbReference type="NCBI Taxonomy" id="2319844"/>
    <lineage>
        <taxon>Bacteria</taxon>
        <taxon>Pseudomonadati</taxon>
        <taxon>Pseudomonadota</taxon>
        <taxon>Alphaproteobacteria</taxon>
        <taxon>Sphingomonadales</taxon>
        <taxon>Sphingomonadaceae</taxon>
        <taxon>Sphingomonas</taxon>
    </lineage>
</organism>
<proteinExistence type="predicted"/>
<evidence type="ECO:0000313" key="1">
    <source>
        <dbReference type="EMBL" id="AYJ85764.1"/>
    </source>
</evidence>
<dbReference type="OrthoDB" id="7508265at2"/>
<dbReference type="EMBL" id="CP032829">
    <property type="protein sequence ID" value="AYJ85764.1"/>
    <property type="molecule type" value="Genomic_DNA"/>
</dbReference>
<keyword evidence="2" id="KW-1185">Reference proteome</keyword>